<evidence type="ECO:0000256" key="1">
    <source>
        <dbReference type="SAM" id="MobiDB-lite"/>
    </source>
</evidence>
<keyword evidence="2" id="KW-1133">Transmembrane helix</keyword>
<evidence type="ECO:0000313" key="4">
    <source>
        <dbReference type="EMBL" id="ARF62421.1"/>
    </source>
</evidence>
<feature type="compositionally biased region" description="Low complexity" evidence="1">
    <location>
        <begin position="19"/>
        <end position="32"/>
    </location>
</feature>
<dbReference type="SMART" id="SM00014">
    <property type="entry name" value="acidPPc"/>
    <property type="match status" value="1"/>
</dbReference>
<name>A0A1V0UBB2_STRVN</name>
<dbReference type="SUPFAM" id="SSF48317">
    <property type="entry name" value="Acid phosphatase/Vanadium-dependent haloperoxidase"/>
    <property type="match status" value="1"/>
</dbReference>
<protein>
    <submittedName>
        <fullName evidence="4">Phosphoesterase</fullName>
    </submittedName>
</protein>
<feature type="region of interest" description="Disordered" evidence="1">
    <location>
        <begin position="1"/>
        <end position="42"/>
    </location>
</feature>
<dbReference type="PANTHER" id="PTHR14969">
    <property type="entry name" value="SPHINGOSINE-1-PHOSPHATE PHOSPHOHYDROLASE"/>
    <property type="match status" value="1"/>
</dbReference>
<dbReference type="KEGG" id="svu:B1H20_14175"/>
<dbReference type="STRING" id="1935.B1H20_14175"/>
<feature type="transmembrane region" description="Helical" evidence="2">
    <location>
        <begin position="47"/>
        <end position="72"/>
    </location>
</feature>
<dbReference type="AlphaFoldDB" id="A0A1V0UBB2"/>
<evidence type="ECO:0000256" key="2">
    <source>
        <dbReference type="SAM" id="Phobius"/>
    </source>
</evidence>
<feature type="compositionally biased region" description="Pro residues" evidence="1">
    <location>
        <begin position="1"/>
        <end position="18"/>
    </location>
</feature>
<sequence>MPRSPAEPPAPGPGPTGPGPASGVGPAPTGSPRPTGSTRVRRADRRLGVRLAAALAAGAAASVPFALLALLVEGAWPPLRRLDAGAADRLHAVALEHPAWTTTLRVLSDWVWDPATLRTAVALLTVWLLYRRAWRLAAWAATTAIGGALTGVLVKVVVERARPSLPDPVAHAPGYSFPSGHAMTGVTSCAVLLLVLLPLVPRGWRWLCWAAAVVSVLGVGFTRIALGVHWFSDVIGGWLLGGAVVVLTGWAFSAWRRDTGRPRTDVAEGLEPELADDHPEPETGSGPGTATGPGAATETEAARDGGPASRPRDSRP</sequence>
<proteinExistence type="predicted"/>
<dbReference type="Proteomes" id="UP000192445">
    <property type="component" value="Chromosome"/>
</dbReference>
<feature type="transmembrane region" description="Helical" evidence="2">
    <location>
        <begin position="110"/>
        <end position="130"/>
    </location>
</feature>
<dbReference type="EMBL" id="CP020570">
    <property type="protein sequence ID" value="ARF62421.1"/>
    <property type="molecule type" value="Genomic_DNA"/>
</dbReference>
<feature type="transmembrane region" description="Helical" evidence="2">
    <location>
        <begin position="178"/>
        <end position="199"/>
    </location>
</feature>
<feature type="transmembrane region" description="Helical" evidence="2">
    <location>
        <begin position="137"/>
        <end position="158"/>
    </location>
</feature>
<dbReference type="CDD" id="cd03392">
    <property type="entry name" value="PAP2_like_2"/>
    <property type="match status" value="1"/>
</dbReference>
<feature type="region of interest" description="Disordered" evidence="1">
    <location>
        <begin position="261"/>
        <end position="316"/>
    </location>
</feature>
<dbReference type="Pfam" id="PF01569">
    <property type="entry name" value="PAP2"/>
    <property type="match status" value="1"/>
</dbReference>
<dbReference type="Gene3D" id="1.20.144.10">
    <property type="entry name" value="Phosphatidic acid phosphatase type 2/haloperoxidase"/>
    <property type="match status" value="1"/>
</dbReference>
<organism evidence="4 5">
    <name type="scientific">Streptomyces violaceoruber</name>
    <dbReference type="NCBI Taxonomy" id="1935"/>
    <lineage>
        <taxon>Bacteria</taxon>
        <taxon>Bacillati</taxon>
        <taxon>Actinomycetota</taxon>
        <taxon>Actinomycetes</taxon>
        <taxon>Kitasatosporales</taxon>
        <taxon>Streptomycetaceae</taxon>
        <taxon>Streptomyces</taxon>
        <taxon>Streptomyces violaceoruber group</taxon>
    </lineage>
</organism>
<gene>
    <name evidence="4" type="ORF">B1H20_14175</name>
</gene>
<evidence type="ECO:0000259" key="3">
    <source>
        <dbReference type="SMART" id="SM00014"/>
    </source>
</evidence>
<keyword evidence="2" id="KW-0812">Transmembrane</keyword>
<feature type="domain" description="Phosphatidic acid phosphatase type 2/haloperoxidase" evidence="3">
    <location>
        <begin position="134"/>
        <end position="249"/>
    </location>
</feature>
<accession>A0A1V0UBB2</accession>
<feature type="transmembrane region" description="Helical" evidence="2">
    <location>
        <begin position="237"/>
        <end position="255"/>
    </location>
</feature>
<feature type="transmembrane region" description="Helical" evidence="2">
    <location>
        <begin position="206"/>
        <end position="231"/>
    </location>
</feature>
<keyword evidence="2" id="KW-0472">Membrane</keyword>
<dbReference type="OrthoDB" id="5289372at2"/>
<dbReference type="InterPro" id="IPR000326">
    <property type="entry name" value="PAP2/HPO"/>
</dbReference>
<evidence type="ECO:0000313" key="5">
    <source>
        <dbReference type="Proteomes" id="UP000192445"/>
    </source>
</evidence>
<reference evidence="4 5" key="1">
    <citation type="submission" date="2017-03" db="EMBL/GenBank/DDBJ databases">
        <title>Complete Genome Sequence of a natural compounds producer, Streptomyces violaceus S21.</title>
        <authorList>
            <person name="Zhong C."/>
            <person name="Zhao Z."/>
            <person name="Fu J."/>
            <person name="Zong G."/>
            <person name="Qin R."/>
            <person name="Cao G."/>
        </authorList>
    </citation>
    <scope>NUCLEOTIDE SEQUENCE [LARGE SCALE GENOMIC DNA]</scope>
    <source>
        <strain evidence="4 5">S21</strain>
    </source>
</reference>
<dbReference type="InterPro" id="IPR036938">
    <property type="entry name" value="PAP2/HPO_sf"/>
</dbReference>
<dbReference type="PANTHER" id="PTHR14969:SF13">
    <property type="entry name" value="AT30094P"/>
    <property type="match status" value="1"/>
</dbReference>